<dbReference type="EMBL" id="BAAAYN010000017">
    <property type="protein sequence ID" value="GAA3386680.1"/>
    <property type="molecule type" value="Genomic_DNA"/>
</dbReference>
<dbReference type="InterPro" id="IPR036182">
    <property type="entry name" value="PCuAC_sf"/>
</dbReference>
<accession>A0ABP6SWL9</accession>
<proteinExistence type="predicted"/>
<dbReference type="Pfam" id="PF04314">
    <property type="entry name" value="PCuAC"/>
    <property type="match status" value="2"/>
</dbReference>
<dbReference type="PANTHER" id="PTHR36302:SF1">
    <property type="entry name" value="COPPER CHAPERONE PCU(A)C"/>
    <property type="match status" value="1"/>
</dbReference>
<dbReference type="InterPro" id="IPR007410">
    <property type="entry name" value="LpqE-like"/>
</dbReference>
<gene>
    <name evidence="2" type="ORF">GCM10020369_25860</name>
</gene>
<reference evidence="3" key="1">
    <citation type="journal article" date="2019" name="Int. J. Syst. Evol. Microbiol.">
        <title>The Global Catalogue of Microorganisms (GCM) 10K type strain sequencing project: providing services to taxonomists for standard genome sequencing and annotation.</title>
        <authorList>
            <consortium name="The Broad Institute Genomics Platform"/>
            <consortium name="The Broad Institute Genome Sequencing Center for Infectious Disease"/>
            <person name="Wu L."/>
            <person name="Ma J."/>
        </authorList>
    </citation>
    <scope>NUCLEOTIDE SEQUENCE [LARGE SCALE GENOMIC DNA]</scope>
    <source>
        <strain evidence="3">JCM 9458</strain>
    </source>
</reference>
<comment type="caution">
    <text evidence="2">The sequence shown here is derived from an EMBL/GenBank/DDBJ whole genome shotgun (WGS) entry which is preliminary data.</text>
</comment>
<evidence type="ECO:0000313" key="2">
    <source>
        <dbReference type="EMBL" id="GAA3386680.1"/>
    </source>
</evidence>
<evidence type="ECO:0008006" key="4">
    <source>
        <dbReference type="Google" id="ProtNLM"/>
    </source>
</evidence>
<feature type="region of interest" description="Disordered" evidence="1">
    <location>
        <begin position="245"/>
        <end position="279"/>
    </location>
</feature>
<dbReference type="Gene3D" id="2.60.40.1890">
    <property type="entry name" value="PCu(A)C copper chaperone"/>
    <property type="match status" value="2"/>
</dbReference>
<name>A0ABP6SWL9_9ACTN</name>
<dbReference type="Proteomes" id="UP001501676">
    <property type="component" value="Unassembled WGS sequence"/>
</dbReference>
<feature type="region of interest" description="Disordered" evidence="1">
    <location>
        <begin position="112"/>
        <end position="180"/>
    </location>
</feature>
<protein>
    <recommendedName>
        <fullName evidence="4">Copper chaperone PCu(A)C</fullName>
    </recommendedName>
</protein>
<dbReference type="RefSeq" id="WP_345728296.1">
    <property type="nucleotide sequence ID" value="NZ_BAAAYN010000017.1"/>
</dbReference>
<organism evidence="2 3">
    <name type="scientific">Cryptosporangium minutisporangium</name>
    <dbReference type="NCBI Taxonomy" id="113569"/>
    <lineage>
        <taxon>Bacteria</taxon>
        <taxon>Bacillati</taxon>
        <taxon>Actinomycetota</taxon>
        <taxon>Actinomycetes</taxon>
        <taxon>Cryptosporangiales</taxon>
        <taxon>Cryptosporangiaceae</taxon>
        <taxon>Cryptosporangium</taxon>
    </lineage>
</organism>
<feature type="compositionally biased region" description="Basic and acidic residues" evidence="1">
    <location>
        <begin position="254"/>
        <end position="279"/>
    </location>
</feature>
<evidence type="ECO:0000313" key="3">
    <source>
        <dbReference type="Proteomes" id="UP001501676"/>
    </source>
</evidence>
<sequence>MSRSTDTRRRGRRAATLITLGLVGAFALTGCSSGQIAETALKVASIPGVDSQAGDVAIRNVVVSFPPEGYTWPAGSNVPLQLTLINNGNTGDRLTSVTSDIAGSVVLQEVPEGGQATVGPTVTPSASASETASPSAGTPSAGDVTPSGAVVVGTPTPTLSGGVPSPAPSRGTPSPVVESPLATASPAASLPLEIPARRVVPLQPGGPQLVLTSITEELDAATVVTVTFNFERGGSVTLQVPFAAPESPLPRASVTHENEEGGHGVESEHGTEEDNEHAE</sequence>
<keyword evidence="3" id="KW-1185">Reference proteome</keyword>
<evidence type="ECO:0000256" key="1">
    <source>
        <dbReference type="SAM" id="MobiDB-lite"/>
    </source>
</evidence>
<dbReference type="PANTHER" id="PTHR36302">
    <property type="entry name" value="BLR7088 PROTEIN"/>
    <property type="match status" value="1"/>
</dbReference>
<dbReference type="SUPFAM" id="SSF110087">
    <property type="entry name" value="DR1885-like metal-binding protein"/>
    <property type="match status" value="2"/>
</dbReference>
<feature type="compositionally biased region" description="Low complexity" evidence="1">
    <location>
        <begin position="120"/>
        <end position="141"/>
    </location>
</feature>
<dbReference type="PROSITE" id="PS51257">
    <property type="entry name" value="PROKAR_LIPOPROTEIN"/>
    <property type="match status" value="1"/>
</dbReference>
<dbReference type="InterPro" id="IPR058248">
    <property type="entry name" value="Lxx211020-like"/>
</dbReference>